<dbReference type="Gene3D" id="3.30.70.270">
    <property type="match status" value="2"/>
</dbReference>
<dbReference type="Gene3D" id="4.10.60.10">
    <property type="entry name" value="Zinc finger, CCHC-type"/>
    <property type="match status" value="1"/>
</dbReference>
<keyword evidence="2" id="KW-0378">Hydrolase</keyword>
<dbReference type="SMART" id="SM00343">
    <property type="entry name" value="ZnF_C2HC"/>
    <property type="match status" value="2"/>
</dbReference>
<keyword evidence="5" id="KW-0229">DNA integration</keyword>
<dbReference type="RefSeq" id="XP_062707457.1">
    <property type="nucleotide sequence ID" value="XM_062851473.1"/>
</dbReference>
<evidence type="ECO:0000256" key="5">
    <source>
        <dbReference type="ARBA" id="ARBA00022908"/>
    </source>
</evidence>
<dbReference type="InterPro" id="IPR021109">
    <property type="entry name" value="Peptidase_aspartic_dom_sf"/>
</dbReference>
<evidence type="ECO:0000256" key="4">
    <source>
        <dbReference type="ARBA" id="ARBA00022884"/>
    </source>
</evidence>
<evidence type="ECO:0000313" key="8">
    <source>
        <dbReference type="EnsemblMetazoa" id="AALFPA23_010487.P14675"/>
    </source>
</evidence>
<dbReference type="InterPro" id="IPR036875">
    <property type="entry name" value="Znf_CCHC_sf"/>
</dbReference>
<evidence type="ECO:0000256" key="6">
    <source>
        <dbReference type="ARBA" id="ARBA00023125"/>
    </source>
</evidence>
<dbReference type="EnsemblMetazoa" id="AALFPA23_010487.R14675">
    <property type="protein sequence ID" value="AALFPA23_010487.P14675"/>
    <property type="gene ID" value="AALFPA23_010487"/>
</dbReference>
<keyword evidence="2" id="KW-0064">Aspartyl protease</keyword>
<accession>A0ABM1YMF8</accession>
<dbReference type="PANTHER" id="PTHR37984">
    <property type="entry name" value="PROTEIN CBG26694"/>
    <property type="match status" value="1"/>
</dbReference>
<keyword evidence="3" id="KW-0460">Magnesium</keyword>
<dbReference type="InterPro" id="IPR001878">
    <property type="entry name" value="Znf_CCHC"/>
</dbReference>
<dbReference type="InterPro" id="IPR000477">
    <property type="entry name" value="RT_dom"/>
</dbReference>
<dbReference type="GeneID" id="134287999"/>
<dbReference type="InterPro" id="IPR050951">
    <property type="entry name" value="Retrovirus_Pol_polyprotein"/>
</dbReference>
<reference evidence="8" key="2">
    <citation type="submission" date="2025-05" db="UniProtKB">
        <authorList>
            <consortium name="EnsemblMetazoa"/>
        </authorList>
    </citation>
    <scope>IDENTIFICATION</scope>
    <source>
        <strain evidence="8">Foshan</strain>
    </source>
</reference>
<keyword evidence="1" id="KW-0645">Protease</keyword>
<dbReference type="Gene3D" id="3.10.10.10">
    <property type="entry name" value="HIV Type 1 Reverse Transcriptase, subunit A, domain 1"/>
    <property type="match status" value="1"/>
</dbReference>
<keyword evidence="9" id="KW-1185">Reference proteome</keyword>
<dbReference type="CDD" id="cd01647">
    <property type="entry name" value="RT_LTR"/>
    <property type="match status" value="1"/>
</dbReference>
<dbReference type="InterPro" id="IPR043502">
    <property type="entry name" value="DNA/RNA_pol_sf"/>
</dbReference>
<dbReference type="PROSITE" id="PS00141">
    <property type="entry name" value="ASP_PROTEASE"/>
    <property type="match status" value="1"/>
</dbReference>
<dbReference type="Proteomes" id="UP000069940">
    <property type="component" value="Unassembled WGS sequence"/>
</dbReference>
<dbReference type="PANTHER" id="PTHR37984:SF11">
    <property type="entry name" value="INTEGRASE CATALYTIC DOMAIN-CONTAINING PROTEIN"/>
    <property type="match status" value="1"/>
</dbReference>
<keyword evidence="4" id="KW-0694">RNA-binding</keyword>
<evidence type="ECO:0000313" key="9">
    <source>
        <dbReference type="Proteomes" id="UP000069940"/>
    </source>
</evidence>
<name>A0ABM1YMF8_AEDAL</name>
<dbReference type="InterPro" id="IPR043128">
    <property type="entry name" value="Rev_trsase/Diguanyl_cyclase"/>
</dbReference>
<proteinExistence type="predicted"/>
<evidence type="ECO:0000256" key="2">
    <source>
        <dbReference type="ARBA" id="ARBA00022750"/>
    </source>
</evidence>
<protein>
    <recommendedName>
        <fullName evidence="7">Reverse transcriptase domain-containing protein</fullName>
    </recommendedName>
</protein>
<dbReference type="SUPFAM" id="SSF50630">
    <property type="entry name" value="Acid proteases"/>
    <property type="match status" value="1"/>
</dbReference>
<dbReference type="SUPFAM" id="SSF57756">
    <property type="entry name" value="Retrovirus zinc finger-like domains"/>
    <property type="match status" value="1"/>
</dbReference>
<dbReference type="SUPFAM" id="SSF56672">
    <property type="entry name" value="DNA/RNA polymerases"/>
    <property type="match status" value="1"/>
</dbReference>
<evidence type="ECO:0000256" key="3">
    <source>
        <dbReference type="ARBA" id="ARBA00022842"/>
    </source>
</evidence>
<feature type="domain" description="Reverse transcriptase" evidence="7">
    <location>
        <begin position="493"/>
        <end position="670"/>
    </location>
</feature>
<keyword evidence="6" id="KW-0238">DNA-binding</keyword>
<dbReference type="PROSITE" id="PS50878">
    <property type="entry name" value="RT_POL"/>
    <property type="match status" value="1"/>
</dbReference>
<dbReference type="InterPro" id="IPR001969">
    <property type="entry name" value="Aspartic_peptidase_AS"/>
</dbReference>
<evidence type="ECO:0000256" key="1">
    <source>
        <dbReference type="ARBA" id="ARBA00022670"/>
    </source>
</evidence>
<evidence type="ECO:0000259" key="7">
    <source>
        <dbReference type="PROSITE" id="PS50878"/>
    </source>
</evidence>
<organism evidence="8 9">
    <name type="scientific">Aedes albopictus</name>
    <name type="common">Asian tiger mosquito</name>
    <name type="synonym">Stegomyia albopicta</name>
    <dbReference type="NCBI Taxonomy" id="7160"/>
    <lineage>
        <taxon>Eukaryota</taxon>
        <taxon>Metazoa</taxon>
        <taxon>Ecdysozoa</taxon>
        <taxon>Arthropoda</taxon>
        <taxon>Hexapoda</taxon>
        <taxon>Insecta</taxon>
        <taxon>Pterygota</taxon>
        <taxon>Neoptera</taxon>
        <taxon>Endopterygota</taxon>
        <taxon>Diptera</taxon>
        <taxon>Nematocera</taxon>
        <taxon>Culicoidea</taxon>
        <taxon>Culicidae</taxon>
        <taxon>Culicinae</taxon>
        <taxon>Aedini</taxon>
        <taxon>Aedes</taxon>
        <taxon>Stegomyia</taxon>
    </lineage>
</organism>
<dbReference type="InterPro" id="IPR041577">
    <property type="entry name" value="RT_RNaseH_2"/>
</dbReference>
<dbReference type="Pfam" id="PF00078">
    <property type="entry name" value="RVT_1"/>
    <property type="match status" value="1"/>
</dbReference>
<dbReference type="Pfam" id="PF17919">
    <property type="entry name" value="RT_RNaseH_2"/>
    <property type="match status" value="1"/>
</dbReference>
<sequence>MCNFRIFSVRMEAWNICPLFNHLPETQTRTEWLRWKRNFEVIVAASEEKNSTKIKNILLAKGGLELQDLFYSIDGADVVEDIEKGVDPYKIAIAKLDGHFVPKQHDSFERNEFCQLSPATTNEGKREPLGKFLMRCADQAKRCNFGKTEAESRELRIVDKVIYHAPAELRERLLQKEKLNLAQLTRIVNSFESIKTQSKAIENTGLGDASASTVSDQATRINKLNTTANRYGSTCFRCGQQSHYGNDRECPARGRKCEKCHKIGHYAKVCRSGAAFKRRYEGSNFGHPDKRRKFGNVRAIVAEENLEQAEPESFIFNIGDGDEYLWTKVGGVLIQVLIDSGSSKNIIDDKTWQYMKLHGVKSCIPFNVPNTVLRGYGPEAKPLEIVDVFEAYVEVDATERKLGTNAMFYVIKGGQHSLLGKETAKSLGVLKIGLPNQINSLSSVEKRSFPKMKNVQVRIPVNRNFTPIAQQVRRPPIALLSKIEDKLDQLLTMDIIEPVSGPAEWVSPLVIIVKDNGDLRLCVDMRRANQAIQRERHIMPTFEDFLPRFKSARFFTRLDIKDAFHQIELEESSRYITTFICHKGLFRYKRLMFGISCAPEMFQKVMEHILAECENVVNFIDDIMVFGATEKEHDDALRKVLAVLKSRNVLLNKDKCIFKVRQVEFLGHSMSSEGVRPMVSKIEALQRFREPKTSEEVRSFLGLVTYVGKFIPDLATITEPLRQLICKDNKFCWEVEHQKSFEHLKNLIANVQTLSFFDNLLRTRVIADASPVALGAVLVCTI</sequence>
<reference evidence="9" key="1">
    <citation type="journal article" date="2015" name="Proc. Natl. Acad. Sci. U.S.A.">
        <title>Genome sequence of the Asian Tiger mosquito, Aedes albopictus, reveals insights into its biology, genetics, and evolution.</title>
        <authorList>
            <person name="Chen X.G."/>
            <person name="Jiang X."/>
            <person name="Gu J."/>
            <person name="Xu M."/>
            <person name="Wu Y."/>
            <person name="Deng Y."/>
            <person name="Zhang C."/>
            <person name="Bonizzoni M."/>
            <person name="Dermauw W."/>
            <person name="Vontas J."/>
            <person name="Armbruster P."/>
            <person name="Huang X."/>
            <person name="Yang Y."/>
            <person name="Zhang H."/>
            <person name="He W."/>
            <person name="Peng H."/>
            <person name="Liu Y."/>
            <person name="Wu K."/>
            <person name="Chen J."/>
            <person name="Lirakis M."/>
            <person name="Topalis P."/>
            <person name="Van Leeuwen T."/>
            <person name="Hall A.B."/>
            <person name="Jiang X."/>
            <person name="Thorpe C."/>
            <person name="Mueller R.L."/>
            <person name="Sun C."/>
            <person name="Waterhouse R.M."/>
            <person name="Yan G."/>
            <person name="Tu Z.J."/>
            <person name="Fang X."/>
            <person name="James A.A."/>
        </authorList>
    </citation>
    <scope>NUCLEOTIDE SEQUENCE [LARGE SCALE GENOMIC DNA]</scope>
    <source>
        <strain evidence="9">Foshan</strain>
    </source>
</reference>